<dbReference type="InterPro" id="IPR023231">
    <property type="entry name" value="GSKIP_dom_sf"/>
</dbReference>
<comment type="caution">
    <text evidence="4">The sequence shown here is derived from an EMBL/GenBank/DDBJ whole genome shotgun (WGS) entry which is preliminary data.</text>
</comment>
<dbReference type="Proteomes" id="UP001356427">
    <property type="component" value="Unassembled WGS sequence"/>
</dbReference>
<protein>
    <recommendedName>
        <fullName evidence="3">Clu domain-containing protein</fullName>
    </recommendedName>
</protein>
<evidence type="ECO:0000313" key="5">
    <source>
        <dbReference type="Proteomes" id="UP001356427"/>
    </source>
</evidence>
<sequence length="1490" mass="162768">MCREKGVGTASLREQPRASTEKQESEGTTKKEIRHEGQSEERRRRSGNVRCTHTDQCTGLSKTAGGVVWVVKQEDNPSFLFLKIQGAPGVEPFELQVHGFWLVQEAVMAVLGREEVFPRSSLSLALSGMTLDPLTELQGLKNLRPGATLRLVEEPYSPRSAKVHLARVLELLRAVGPNNALIEGRSPSLLDTLTHKHSKDSAVPANGKGLKCSSSNTKTDPANQDGAPPEYLLPGAAERPLLAMLPHNTQPEVPSFLQDLSLSCWNPPPGHRKLQGDFLYITVVTLESRKCDITSCPRGFFLNRSTVEVFDPRPTSSSPVSHCLTDLLSHISPAFKQALAALRARPQLPPVETMPTPYRTLSWLGQPSASHSHRNSLSRLGLDQPSGAQAPDWNEELQAARDLPQGSQEERLQRDRALLQVNSAFVWAVAQGAETVIDGCVEPISGGPDDPAFLWGGLFLSQGGAGMALGGERGRRVAQRLELRGVQSYSDLEGALQGLHTLPTATVDYRGIRLSAQGLAPGLEGPEQDQGPSAPTRGILYGVGARPQESPHRRCLLELLAQAAKGLNLQRHAVVGPNGHQVPLFTALDAQGLLGADGRFYLLDLFRSLPADANYCPEGGRQREQVEKKEGSGEEGWPEQYQSTSGLPRRFPHGLCRLRPELLQAFIQDKRSQFTRRCKERMEENGGVEECVKAGDPRGTDAVRGACKDVGSVSDIIFEMRFNPSVFSPDVAFPKSDHEAVRLQERLLREAAASIITQQIPAIVEACLQGSEMPLDGATLKQALHQKGINLRYLGQLTKAISQSEHKERLRHIMRLAVGEIVVRSSRRIFNNFLQGVEVSSLSAAVSHFLCCLLVGHYSTAPTGEEPKKRSRRRGRGGGASDSAAWSALSGAELWSLIGQDAAETYDITHGLCSTADHLVEMYGLQKVSLLREFCLKTGLQLRLREYFFDNQTKAPIGPDDVLNIFPIVKHVTMTTHDASRAFRAAQSSVQKGMMEQAYERLKEAAYLFGRVSDDLNAEACSCLSLMARVAYLQGQPTEARSVQLKAVVISERVLGFDHPNTIQQYALLAVYVFAGGESALAQRCLFRARLLMLTVHGEDHPYTATLDSCLGLVLPSEQAGQFLQSALKINTSFFGPTDVHTALSQHLLSQWMCGVGDYRSAMNHEKEALSAFTSLYGEDHPQRRCSYEFLRSITQQAVRVERSLRQGGDPLTAEGQSLSPSAETTLEQLALVTGIRTPSHSDRLLEFKQKLMEQREAVEAANAKPNNTHTETVNGKEVKTPDREKEEDGVDQETTSEELPEEAGPEKNTADKQTADSHQLEATEWSVDEGSIVEGLVVEEDSAAESKAVESGAVVEFSERDGDEDRAAPEAEQHTGTEDGEANLMATEELQTEPVRDHIEGSQSLTQNGGLESEGNQSDNLVEVANEKPGSDKVSGVNKTPSTSNDQSEPQEVLVNRDASTTISQTKLTLVTAEGEMLANGTVVSERED</sequence>
<dbReference type="SUPFAM" id="SSF103107">
    <property type="entry name" value="Hypothetical protein c14orf129, hspc210"/>
    <property type="match status" value="1"/>
</dbReference>
<dbReference type="Pfam" id="PF12807">
    <property type="entry name" value="eIF3_p135"/>
    <property type="match status" value="1"/>
</dbReference>
<feature type="compositionally biased region" description="Basic and acidic residues" evidence="2">
    <location>
        <begin position="1358"/>
        <end position="1378"/>
    </location>
</feature>
<feature type="compositionally biased region" description="Polar residues" evidence="2">
    <location>
        <begin position="1438"/>
        <end position="1451"/>
    </location>
</feature>
<dbReference type="GO" id="GO:0048312">
    <property type="term" value="P:intracellular distribution of mitochondria"/>
    <property type="evidence" value="ECO:0007669"/>
    <property type="project" value="TreeGrafter"/>
</dbReference>
<feature type="compositionally biased region" description="Basic and acidic residues" evidence="2">
    <location>
        <begin position="1275"/>
        <end position="1287"/>
    </location>
</feature>
<keyword evidence="5" id="KW-1185">Reference proteome</keyword>
<dbReference type="InterPro" id="IPR011990">
    <property type="entry name" value="TPR-like_helical_dom_sf"/>
</dbReference>
<dbReference type="EMBL" id="JAGTTL010000014">
    <property type="protein sequence ID" value="KAK6313247.1"/>
    <property type="molecule type" value="Genomic_DNA"/>
</dbReference>
<feature type="region of interest" description="Disordered" evidence="2">
    <location>
        <begin position="197"/>
        <end position="228"/>
    </location>
</feature>
<name>A0AAN8LJA6_9TELE</name>
<dbReference type="InterPro" id="IPR027523">
    <property type="entry name" value="CLU_prot"/>
</dbReference>
<dbReference type="GO" id="GO:0003729">
    <property type="term" value="F:mRNA binding"/>
    <property type="evidence" value="ECO:0007669"/>
    <property type="project" value="TreeGrafter"/>
</dbReference>
<feature type="domain" description="Clu" evidence="3">
    <location>
        <begin position="366"/>
        <end position="616"/>
    </location>
</feature>
<organism evidence="4 5">
    <name type="scientific">Coregonus suidteri</name>
    <dbReference type="NCBI Taxonomy" id="861788"/>
    <lineage>
        <taxon>Eukaryota</taxon>
        <taxon>Metazoa</taxon>
        <taxon>Chordata</taxon>
        <taxon>Craniata</taxon>
        <taxon>Vertebrata</taxon>
        <taxon>Euteleostomi</taxon>
        <taxon>Actinopterygii</taxon>
        <taxon>Neopterygii</taxon>
        <taxon>Teleostei</taxon>
        <taxon>Protacanthopterygii</taxon>
        <taxon>Salmoniformes</taxon>
        <taxon>Salmonidae</taxon>
        <taxon>Coregoninae</taxon>
        <taxon>Coregonus</taxon>
    </lineage>
</organism>
<gene>
    <name evidence="4" type="ORF">J4Q44_G00165940</name>
</gene>
<dbReference type="PANTHER" id="PTHR12601">
    <property type="entry name" value="EUKARYOTIC TRANSLATION INITIATION FACTOR 3 SUBUNIT EIF-3"/>
    <property type="match status" value="1"/>
</dbReference>
<accession>A0AAN8LJA6</accession>
<dbReference type="Gene3D" id="1.25.40.10">
    <property type="entry name" value="Tetratricopeptide repeat domain"/>
    <property type="match status" value="2"/>
</dbReference>
<dbReference type="Pfam" id="PF13374">
    <property type="entry name" value="TPR_10"/>
    <property type="match status" value="2"/>
</dbReference>
<evidence type="ECO:0000256" key="2">
    <source>
        <dbReference type="SAM" id="MobiDB-lite"/>
    </source>
</evidence>
<dbReference type="CDD" id="cd15466">
    <property type="entry name" value="CLU-central"/>
    <property type="match status" value="1"/>
</dbReference>
<evidence type="ECO:0000313" key="4">
    <source>
        <dbReference type="EMBL" id="KAK6313247.1"/>
    </source>
</evidence>
<feature type="compositionally biased region" description="Basic and acidic residues" evidence="2">
    <location>
        <begin position="1305"/>
        <end position="1322"/>
    </location>
</feature>
<dbReference type="Pfam" id="PF13236">
    <property type="entry name" value="CLU"/>
    <property type="match status" value="1"/>
</dbReference>
<feature type="region of interest" description="Disordered" evidence="2">
    <location>
        <begin position="862"/>
        <end position="882"/>
    </location>
</feature>
<dbReference type="GO" id="GO:0005737">
    <property type="term" value="C:cytoplasm"/>
    <property type="evidence" value="ECO:0007669"/>
    <property type="project" value="TreeGrafter"/>
</dbReference>
<feature type="region of interest" description="Disordered" evidence="2">
    <location>
        <begin position="1260"/>
        <end position="1462"/>
    </location>
</feature>
<dbReference type="SUPFAM" id="SSF48452">
    <property type="entry name" value="TPR-like"/>
    <property type="match status" value="2"/>
</dbReference>
<dbReference type="PROSITE" id="PS51823">
    <property type="entry name" value="CLU"/>
    <property type="match status" value="1"/>
</dbReference>
<evidence type="ECO:0000256" key="1">
    <source>
        <dbReference type="ARBA" id="ARBA00022490"/>
    </source>
</evidence>
<feature type="compositionally biased region" description="Basic and acidic residues" evidence="2">
    <location>
        <begin position="620"/>
        <end position="632"/>
    </location>
</feature>
<keyword evidence="1" id="KW-0963">Cytoplasm</keyword>
<dbReference type="PANTHER" id="PTHR12601:SF41">
    <property type="entry name" value="CLUSTERED MITOCHONDRIA PROTEIN HOMOLOG"/>
    <property type="match status" value="1"/>
</dbReference>
<proteinExistence type="predicted"/>
<dbReference type="InterPro" id="IPR025697">
    <property type="entry name" value="CLU_dom"/>
</dbReference>
<feature type="compositionally biased region" description="Polar residues" evidence="2">
    <location>
        <begin position="1265"/>
        <end position="1274"/>
    </location>
</feature>
<evidence type="ECO:0000259" key="3">
    <source>
        <dbReference type="PROSITE" id="PS51823"/>
    </source>
</evidence>
<reference evidence="4 5" key="1">
    <citation type="submission" date="2021-04" db="EMBL/GenBank/DDBJ databases">
        <authorList>
            <person name="De Guttry C."/>
            <person name="Zahm M."/>
            <person name="Klopp C."/>
            <person name="Cabau C."/>
            <person name="Louis A."/>
            <person name="Berthelot C."/>
            <person name="Parey E."/>
            <person name="Roest Crollius H."/>
            <person name="Montfort J."/>
            <person name="Robinson-Rechavi M."/>
            <person name="Bucao C."/>
            <person name="Bouchez O."/>
            <person name="Gislard M."/>
            <person name="Lluch J."/>
            <person name="Milhes M."/>
            <person name="Lampietro C."/>
            <person name="Lopez Roques C."/>
            <person name="Donnadieu C."/>
            <person name="Braasch I."/>
            <person name="Desvignes T."/>
            <person name="Postlethwait J."/>
            <person name="Bobe J."/>
            <person name="Wedekind C."/>
            <person name="Guiguen Y."/>
        </authorList>
    </citation>
    <scope>NUCLEOTIDE SEQUENCE [LARGE SCALE GENOMIC DNA]</scope>
    <source>
        <strain evidence="4">Cs_M1</strain>
        <tissue evidence="4">Blood</tissue>
    </source>
</reference>
<feature type="region of interest" description="Disordered" evidence="2">
    <location>
        <begin position="617"/>
        <end position="646"/>
    </location>
</feature>
<feature type="compositionally biased region" description="Acidic residues" evidence="2">
    <location>
        <begin position="1288"/>
        <end position="1304"/>
    </location>
</feature>
<feature type="compositionally biased region" description="Basic and acidic residues" evidence="2">
    <location>
        <begin position="14"/>
        <end position="43"/>
    </location>
</feature>
<dbReference type="InterPro" id="IPR033646">
    <property type="entry name" value="CLU-central"/>
</dbReference>
<feature type="compositionally biased region" description="Polar residues" evidence="2">
    <location>
        <begin position="1402"/>
        <end position="1421"/>
    </location>
</feature>
<feature type="region of interest" description="Disordered" evidence="2">
    <location>
        <begin position="1"/>
        <end position="50"/>
    </location>
</feature>
<feature type="compositionally biased region" description="Polar residues" evidence="2">
    <location>
        <begin position="212"/>
        <end position="222"/>
    </location>
</feature>